<dbReference type="InterPro" id="IPR013087">
    <property type="entry name" value="Znf_C2H2_type"/>
</dbReference>
<comment type="caution">
    <text evidence="17">The sequence shown here is derived from an EMBL/GenBank/DDBJ whole genome shotgun (WGS) entry which is preliminary data.</text>
</comment>
<keyword evidence="18" id="KW-1185">Reference proteome</keyword>
<dbReference type="FunFam" id="3.30.160.60:FF:000340">
    <property type="entry name" value="zinc finger protein 473 isoform X1"/>
    <property type="match status" value="1"/>
</dbReference>
<dbReference type="Pfam" id="PF00096">
    <property type="entry name" value="zf-C2H2"/>
    <property type="match status" value="9"/>
</dbReference>
<evidence type="ECO:0000256" key="12">
    <source>
        <dbReference type="PROSITE-ProRule" id="PRU00042"/>
    </source>
</evidence>
<keyword evidence="10" id="KW-0804">Transcription</keyword>
<evidence type="ECO:0000259" key="16">
    <source>
        <dbReference type="PROSITE" id="PS51915"/>
    </source>
</evidence>
<evidence type="ECO:0000256" key="2">
    <source>
        <dbReference type="ARBA" id="ARBA00004123"/>
    </source>
</evidence>
<evidence type="ECO:0000256" key="10">
    <source>
        <dbReference type="ARBA" id="ARBA00023163"/>
    </source>
</evidence>
<dbReference type="SMART" id="SM00355">
    <property type="entry name" value="ZnF_C2H2"/>
    <property type="match status" value="10"/>
</dbReference>
<feature type="binding site" evidence="13">
    <location>
        <position position="60"/>
    </location>
    <ligand>
        <name>Zn(2+)</name>
        <dbReference type="ChEBI" id="CHEBI:29105"/>
    </ligand>
</feature>
<dbReference type="FunFam" id="3.30.160.60:FF:000212">
    <property type="entry name" value="zinc finger protein 382 isoform X2"/>
    <property type="match status" value="1"/>
</dbReference>
<evidence type="ECO:0000313" key="18">
    <source>
        <dbReference type="Proteomes" id="UP001233999"/>
    </source>
</evidence>
<dbReference type="GO" id="GO:0048598">
    <property type="term" value="P:embryonic morphogenesis"/>
    <property type="evidence" value="ECO:0007669"/>
    <property type="project" value="UniProtKB-ARBA"/>
</dbReference>
<feature type="domain" description="C2H2-type" evidence="15">
    <location>
        <begin position="720"/>
        <end position="742"/>
    </location>
</feature>
<feature type="domain" description="C2H2-type" evidence="15">
    <location>
        <begin position="609"/>
        <end position="636"/>
    </location>
</feature>
<feature type="region of interest" description="Disordered" evidence="14">
    <location>
        <begin position="370"/>
        <end position="393"/>
    </location>
</feature>
<evidence type="ECO:0000256" key="9">
    <source>
        <dbReference type="ARBA" id="ARBA00023125"/>
    </source>
</evidence>
<dbReference type="GO" id="GO:0005634">
    <property type="term" value="C:nucleus"/>
    <property type="evidence" value="ECO:0007669"/>
    <property type="project" value="UniProtKB-SubCell"/>
</dbReference>
<dbReference type="SUPFAM" id="SSF57667">
    <property type="entry name" value="beta-beta-alpha zinc fingers"/>
    <property type="match status" value="5"/>
</dbReference>
<evidence type="ECO:0000256" key="11">
    <source>
        <dbReference type="ARBA" id="ARBA00023242"/>
    </source>
</evidence>
<reference evidence="17" key="1">
    <citation type="journal article" date="2023" name="IScience">
        <title>Live-bearing cockroach genome reveals convergent evolutionary mechanisms linked to viviparity in insects and beyond.</title>
        <authorList>
            <person name="Fouks B."/>
            <person name="Harrison M.C."/>
            <person name="Mikhailova A.A."/>
            <person name="Marchal E."/>
            <person name="English S."/>
            <person name="Carruthers M."/>
            <person name="Jennings E.C."/>
            <person name="Chiamaka E.L."/>
            <person name="Frigard R.A."/>
            <person name="Pippel M."/>
            <person name="Attardo G.M."/>
            <person name="Benoit J.B."/>
            <person name="Bornberg-Bauer E."/>
            <person name="Tobe S.S."/>
        </authorList>
    </citation>
    <scope>NUCLEOTIDE SEQUENCE</scope>
    <source>
        <strain evidence="17">Stay&amp;Tobe</strain>
    </source>
</reference>
<protein>
    <submittedName>
        <fullName evidence="17">Uncharacterized protein</fullName>
    </submittedName>
</protein>
<keyword evidence="5" id="KW-0677">Repeat</keyword>
<dbReference type="FunFam" id="3.30.160.60:FF:000110">
    <property type="entry name" value="Zinc finger protein-like"/>
    <property type="match status" value="1"/>
</dbReference>
<dbReference type="GO" id="GO:0003700">
    <property type="term" value="F:DNA-binding transcription factor activity"/>
    <property type="evidence" value="ECO:0007669"/>
    <property type="project" value="TreeGrafter"/>
</dbReference>
<dbReference type="InterPro" id="IPR050589">
    <property type="entry name" value="Ikaros_C2H2-ZF"/>
</dbReference>
<feature type="domain" description="C2H2-type" evidence="15">
    <location>
        <begin position="553"/>
        <end position="580"/>
    </location>
</feature>
<evidence type="ECO:0000256" key="13">
    <source>
        <dbReference type="PROSITE-ProRule" id="PRU01263"/>
    </source>
</evidence>
<keyword evidence="11" id="KW-0539">Nucleus</keyword>
<dbReference type="GO" id="GO:0000978">
    <property type="term" value="F:RNA polymerase II cis-regulatory region sequence-specific DNA binding"/>
    <property type="evidence" value="ECO:0007669"/>
    <property type="project" value="TreeGrafter"/>
</dbReference>
<feature type="domain" description="C2H2-type" evidence="15">
    <location>
        <begin position="470"/>
        <end position="498"/>
    </location>
</feature>
<dbReference type="Pfam" id="PF07776">
    <property type="entry name" value="zf-AD"/>
    <property type="match status" value="1"/>
</dbReference>
<feature type="domain" description="C2H2-type" evidence="15">
    <location>
        <begin position="525"/>
        <end position="552"/>
    </location>
</feature>
<evidence type="ECO:0000256" key="7">
    <source>
        <dbReference type="ARBA" id="ARBA00022833"/>
    </source>
</evidence>
<comment type="similarity">
    <text evidence="3">Belongs to the krueppel C2H2-type zinc-finger protein family.</text>
</comment>
<dbReference type="InterPro" id="IPR036236">
    <property type="entry name" value="Znf_C2H2_sf"/>
</dbReference>
<evidence type="ECO:0000256" key="5">
    <source>
        <dbReference type="ARBA" id="ARBA00022737"/>
    </source>
</evidence>
<evidence type="ECO:0000256" key="3">
    <source>
        <dbReference type="ARBA" id="ARBA00006991"/>
    </source>
</evidence>
<feature type="domain" description="C2H2-type" evidence="15">
    <location>
        <begin position="664"/>
        <end position="691"/>
    </location>
</feature>
<keyword evidence="4 13" id="KW-0479">Metal-binding</keyword>
<dbReference type="EMBL" id="JASPKZ010007842">
    <property type="protein sequence ID" value="KAJ9581803.1"/>
    <property type="molecule type" value="Genomic_DNA"/>
</dbReference>
<dbReference type="PROSITE" id="PS50157">
    <property type="entry name" value="ZINC_FINGER_C2H2_2"/>
    <property type="match status" value="10"/>
</dbReference>
<keyword evidence="7 13" id="KW-0862">Zinc</keyword>
<feature type="binding site" evidence="13">
    <location>
        <position position="14"/>
    </location>
    <ligand>
        <name>Zn(2+)</name>
        <dbReference type="ChEBI" id="CHEBI:29105"/>
    </ligand>
</feature>
<gene>
    <name evidence="17" type="ORF">L9F63_003872</name>
</gene>
<dbReference type="FunFam" id="3.30.160.60:FF:000744">
    <property type="entry name" value="zinc finger E-box-binding homeobox 1"/>
    <property type="match status" value="1"/>
</dbReference>
<dbReference type="SUPFAM" id="SSF57716">
    <property type="entry name" value="Glucocorticoid receptor-like (DNA-binding domain)"/>
    <property type="match status" value="1"/>
</dbReference>
<feature type="compositionally biased region" description="Polar residues" evidence="14">
    <location>
        <begin position="380"/>
        <end position="393"/>
    </location>
</feature>
<evidence type="ECO:0000259" key="15">
    <source>
        <dbReference type="PROSITE" id="PS50157"/>
    </source>
</evidence>
<accession>A0AAD8E984</accession>
<feature type="binding site" evidence="13">
    <location>
        <position position="17"/>
    </location>
    <ligand>
        <name>Zn(2+)</name>
        <dbReference type="ChEBI" id="CHEBI:29105"/>
    </ligand>
</feature>
<reference evidence="17" key="2">
    <citation type="submission" date="2023-05" db="EMBL/GenBank/DDBJ databases">
        <authorList>
            <person name="Fouks B."/>
        </authorList>
    </citation>
    <scope>NUCLEOTIDE SEQUENCE</scope>
    <source>
        <strain evidence="17">Stay&amp;Tobe</strain>
        <tissue evidence="17">Testes</tissue>
    </source>
</reference>
<feature type="domain" description="C2H2-type" evidence="15">
    <location>
        <begin position="692"/>
        <end position="719"/>
    </location>
</feature>
<name>A0AAD8E984_DIPPU</name>
<dbReference type="PANTHER" id="PTHR24404">
    <property type="entry name" value="ZINC FINGER PROTEIN"/>
    <property type="match status" value="1"/>
</dbReference>
<dbReference type="PANTHER" id="PTHR24404:SF110">
    <property type="entry name" value="C2H2-TYPE DOMAIN-CONTAINING PROTEIN"/>
    <property type="match status" value="1"/>
</dbReference>
<dbReference type="GO" id="GO:0008270">
    <property type="term" value="F:zinc ion binding"/>
    <property type="evidence" value="ECO:0007669"/>
    <property type="project" value="UniProtKB-UniRule"/>
</dbReference>
<feature type="binding site" evidence="13">
    <location>
        <position position="63"/>
    </location>
    <ligand>
        <name>Zn(2+)</name>
        <dbReference type="ChEBI" id="CHEBI:29105"/>
    </ligand>
</feature>
<organism evidence="17 18">
    <name type="scientific">Diploptera punctata</name>
    <name type="common">Pacific beetle cockroach</name>
    <dbReference type="NCBI Taxonomy" id="6984"/>
    <lineage>
        <taxon>Eukaryota</taxon>
        <taxon>Metazoa</taxon>
        <taxon>Ecdysozoa</taxon>
        <taxon>Arthropoda</taxon>
        <taxon>Hexapoda</taxon>
        <taxon>Insecta</taxon>
        <taxon>Pterygota</taxon>
        <taxon>Neoptera</taxon>
        <taxon>Polyneoptera</taxon>
        <taxon>Dictyoptera</taxon>
        <taxon>Blattodea</taxon>
        <taxon>Blaberoidea</taxon>
        <taxon>Blaberidae</taxon>
        <taxon>Diplopterinae</taxon>
        <taxon>Diploptera</taxon>
    </lineage>
</organism>
<evidence type="ECO:0000256" key="8">
    <source>
        <dbReference type="ARBA" id="ARBA00023015"/>
    </source>
</evidence>
<feature type="domain" description="C2H2-type" evidence="15">
    <location>
        <begin position="636"/>
        <end position="663"/>
    </location>
</feature>
<dbReference type="Proteomes" id="UP001233999">
    <property type="component" value="Unassembled WGS sequence"/>
</dbReference>
<dbReference type="GO" id="GO:0006357">
    <property type="term" value="P:regulation of transcription by RNA polymerase II"/>
    <property type="evidence" value="ECO:0007669"/>
    <property type="project" value="TreeGrafter"/>
</dbReference>
<dbReference type="PROSITE" id="PS51915">
    <property type="entry name" value="ZAD"/>
    <property type="match status" value="1"/>
</dbReference>
<keyword evidence="6 12" id="KW-0863">Zinc-finger</keyword>
<dbReference type="FunFam" id="3.30.160.60:FF:000966">
    <property type="entry name" value="ZFP90 zinc finger protein"/>
    <property type="match status" value="1"/>
</dbReference>
<sequence length="769" mass="85664">MWCDNTISFSPNVCRLCASVSEVVIPMFGKESEKERIDLKIKKCLPIVVREEDCKPKQVCYNCLSKLEVCMDLVEQCLAAEYKFETVLQSRFPVLKNMGAEATNILNEVDSQPKTATLPDPAIGVVPLLEPRPTRVWPEELEKTDHNAGNTLTVQHDGGVIVLSKVDADTVGHHSREDCQDILLMVELKYKDVSETQQTTITKVPAVAYTIESQGSIISKAQAQSFGATEANKIQTVSYTNEGTQKTHALAYTIDPQAVSSTKTYTLTYNTDSQSVMTSKSQTISYTEAQPVTVSKIQAFSYTADAVNKPQTVTYPTDGSEQKTQLVYAADPQQPHSLEPVALTKGNILSYTTEQGGTLAGKTHLLTYTTEPPSAGEAYSSEQPSDGNKTPSLTYATELQTNTLVNKMELMGEASEVQTDGKTLSFPNESDVLSLNSNITQQTPIIIDSDKYKSTASEENANTSRPEKRFSCTICGKSFMRRTNLNAHMGVRHTHIRPHVCDQCGKGFVLRWDLTLHQRIHAGLFSCEFCNKAFTVQGKLDRHRRTHTGERPFPCTTCGKAFGDKRNLESHQRTHSGERPYVCGICGRSFRVRSHLSDHRRVHSQEAPFICDICGKSFKWKTNLNIHLKVHAGERFPCNECGREFKRRADLVKHRRSHSGDRPHVCGICAKGYGDKAMLQKHMKSHSEHKPFSCDICGKSFHFHWYLTAHKKTHADEGSFNCGQCGKVFNKRGNLLSHAKCHIVDVKNDSAIVESVVIPQETPVVKVIL</sequence>
<evidence type="ECO:0000313" key="17">
    <source>
        <dbReference type="EMBL" id="KAJ9581803.1"/>
    </source>
</evidence>
<dbReference type="SMART" id="SM00868">
    <property type="entry name" value="zf-AD"/>
    <property type="match status" value="1"/>
</dbReference>
<dbReference type="Gene3D" id="3.30.160.60">
    <property type="entry name" value="Classic Zinc Finger"/>
    <property type="match status" value="10"/>
</dbReference>
<dbReference type="FunFam" id="3.30.160.60:FF:000060">
    <property type="entry name" value="zinc finger protein 436"/>
    <property type="match status" value="1"/>
</dbReference>
<dbReference type="FunFam" id="3.30.160.60:FF:000100">
    <property type="entry name" value="Zinc finger 45-like"/>
    <property type="match status" value="1"/>
</dbReference>
<keyword evidence="8" id="KW-0805">Transcription regulation</keyword>
<comment type="function">
    <text evidence="1">May be involved in transcriptional regulation.</text>
</comment>
<evidence type="ECO:0000256" key="6">
    <source>
        <dbReference type="ARBA" id="ARBA00022771"/>
    </source>
</evidence>
<evidence type="ECO:0000256" key="14">
    <source>
        <dbReference type="SAM" id="MobiDB-lite"/>
    </source>
</evidence>
<feature type="domain" description="ZAD" evidence="16">
    <location>
        <begin position="12"/>
        <end position="87"/>
    </location>
</feature>
<feature type="domain" description="C2H2-type" evidence="15">
    <location>
        <begin position="499"/>
        <end position="526"/>
    </location>
</feature>
<proteinExistence type="inferred from homology"/>
<feature type="domain" description="C2H2-type" evidence="15">
    <location>
        <begin position="581"/>
        <end position="608"/>
    </location>
</feature>
<dbReference type="InterPro" id="IPR012934">
    <property type="entry name" value="Znf_AD"/>
</dbReference>
<dbReference type="FunFam" id="3.30.160.60:FF:000624">
    <property type="entry name" value="zinc finger protein 697"/>
    <property type="match status" value="1"/>
</dbReference>
<dbReference type="Gene3D" id="3.40.1800.20">
    <property type="match status" value="1"/>
</dbReference>
<dbReference type="PROSITE" id="PS00028">
    <property type="entry name" value="ZINC_FINGER_C2H2_1"/>
    <property type="match status" value="10"/>
</dbReference>
<dbReference type="AlphaFoldDB" id="A0AAD8E984"/>
<keyword evidence="9" id="KW-0238">DNA-binding</keyword>
<evidence type="ECO:0000256" key="1">
    <source>
        <dbReference type="ARBA" id="ARBA00003767"/>
    </source>
</evidence>
<evidence type="ECO:0000256" key="4">
    <source>
        <dbReference type="ARBA" id="ARBA00022723"/>
    </source>
</evidence>
<comment type="subcellular location">
    <subcellularLocation>
        <location evidence="2">Nucleus</location>
    </subcellularLocation>
</comment>